<dbReference type="PANTHER" id="PTHR35526">
    <property type="entry name" value="ANTI-SIGMA-F FACTOR RSBW-RELATED"/>
    <property type="match status" value="1"/>
</dbReference>
<dbReference type="AlphaFoldDB" id="A0A7Z0EQ70"/>
<comment type="caution">
    <text evidence="4">The sequence shown here is derived from an EMBL/GenBank/DDBJ whole genome shotgun (WGS) entry which is preliminary data.</text>
</comment>
<dbReference type="InterPro" id="IPR003594">
    <property type="entry name" value="HATPase_dom"/>
</dbReference>
<keyword evidence="1" id="KW-0418">Kinase</keyword>
<dbReference type="Pfam" id="PF13581">
    <property type="entry name" value="HATPase_c_2"/>
    <property type="match status" value="1"/>
</dbReference>
<feature type="compositionally biased region" description="Polar residues" evidence="2">
    <location>
        <begin position="77"/>
        <end position="88"/>
    </location>
</feature>
<evidence type="ECO:0000259" key="3">
    <source>
        <dbReference type="Pfam" id="PF13581"/>
    </source>
</evidence>
<dbReference type="Proteomes" id="UP000572051">
    <property type="component" value="Unassembled WGS sequence"/>
</dbReference>
<accession>A0A7Z0EQ70</accession>
<dbReference type="SUPFAM" id="SSF55874">
    <property type="entry name" value="ATPase domain of HSP90 chaperone/DNA topoisomerase II/histidine kinase"/>
    <property type="match status" value="1"/>
</dbReference>
<dbReference type="RefSeq" id="WP_179824515.1">
    <property type="nucleotide sequence ID" value="NZ_JACCFS010000001.1"/>
</dbReference>
<gene>
    <name evidence="4" type="ORF">HNR10_003264</name>
</gene>
<keyword evidence="5" id="KW-1185">Reference proteome</keyword>
<evidence type="ECO:0000313" key="4">
    <source>
        <dbReference type="EMBL" id="NYJ35383.1"/>
    </source>
</evidence>
<dbReference type="CDD" id="cd16936">
    <property type="entry name" value="HATPase_RsbW-like"/>
    <property type="match status" value="1"/>
</dbReference>
<keyword evidence="1" id="KW-0808">Transferase</keyword>
<dbReference type="GO" id="GO:0004674">
    <property type="term" value="F:protein serine/threonine kinase activity"/>
    <property type="evidence" value="ECO:0007669"/>
    <property type="project" value="UniProtKB-KW"/>
</dbReference>
<feature type="region of interest" description="Disordered" evidence="2">
    <location>
        <begin position="66"/>
        <end position="90"/>
    </location>
</feature>
<evidence type="ECO:0000313" key="5">
    <source>
        <dbReference type="Proteomes" id="UP000572051"/>
    </source>
</evidence>
<evidence type="ECO:0000256" key="1">
    <source>
        <dbReference type="ARBA" id="ARBA00022527"/>
    </source>
</evidence>
<name>A0A7Z0EQ70_9ACTN</name>
<dbReference type="InterPro" id="IPR036890">
    <property type="entry name" value="HATPase_C_sf"/>
</dbReference>
<dbReference type="PANTHER" id="PTHR35526:SF3">
    <property type="entry name" value="ANTI-SIGMA-F FACTOR RSBW"/>
    <property type="match status" value="1"/>
</dbReference>
<feature type="domain" description="Histidine kinase/HSP90-like ATPase" evidence="3">
    <location>
        <begin position="4"/>
        <end position="103"/>
    </location>
</feature>
<dbReference type="InterPro" id="IPR050267">
    <property type="entry name" value="Anti-sigma-factor_SerPK"/>
</dbReference>
<organism evidence="4 5">
    <name type="scientific">Nocardiopsis aegyptia</name>
    <dbReference type="NCBI Taxonomy" id="220378"/>
    <lineage>
        <taxon>Bacteria</taxon>
        <taxon>Bacillati</taxon>
        <taxon>Actinomycetota</taxon>
        <taxon>Actinomycetes</taxon>
        <taxon>Streptosporangiales</taxon>
        <taxon>Nocardiopsidaceae</taxon>
        <taxon>Nocardiopsis</taxon>
    </lineage>
</organism>
<sequence length="126" mass="14034">MIEARRFTVKVLRKSATTTVPDDVVERAELLVSELTTNAIQHTMSGEGNGTFVLVLSVESSRVRATVRTDEPREPSNVPQARHSSALSESGRGLALVDMLSDEWGPLPWPERGVYFLITWPEDDLR</sequence>
<reference evidence="4 5" key="1">
    <citation type="submission" date="2020-07" db="EMBL/GenBank/DDBJ databases">
        <title>Sequencing the genomes of 1000 actinobacteria strains.</title>
        <authorList>
            <person name="Klenk H.-P."/>
        </authorList>
    </citation>
    <scope>NUCLEOTIDE SEQUENCE [LARGE SCALE GENOMIC DNA]</scope>
    <source>
        <strain evidence="4 5">DSM 44442</strain>
    </source>
</reference>
<dbReference type="EMBL" id="JACCFS010000001">
    <property type="protein sequence ID" value="NYJ35383.1"/>
    <property type="molecule type" value="Genomic_DNA"/>
</dbReference>
<keyword evidence="1" id="KW-0723">Serine/threonine-protein kinase</keyword>
<evidence type="ECO:0000256" key="2">
    <source>
        <dbReference type="SAM" id="MobiDB-lite"/>
    </source>
</evidence>
<dbReference type="Gene3D" id="3.30.565.10">
    <property type="entry name" value="Histidine kinase-like ATPase, C-terminal domain"/>
    <property type="match status" value="1"/>
</dbReference>
<proteinExistence type="predicted"/>
<protein>
    <submittedName>
        <fullName evidence="4">Anti-sigma regulatory factor (Ser/Thr protein kinase)</fullName>
    </submittedName>
</protein>